<dbReference type="GO" id="GO:0046983">
    <property type="term" value="F:protein dimerization activity"/>
    <property type="evidence" value="ECO:0007669"/>
    <property type="project" value="InterPro"/>
</dbReference>
<proteinExistence type="predicted"/>
<dbReference type="GO" id="GO:0005634">
    <property type="term" value="C:nucleus"/>
    <property type="evidence" value="ECO:0007669"/>
    <property type="project" value="UniProtKB-SubCell"/>
</dbReference>
<accession>A0A8S9XN03</accession>
<keyword evidence="2" id="KW-0805">Transcription regulation</keyword>
<organism evidence="7 8">
    <name type="scientific">Apolygus lucorum</name>
    <name type="common">Small green plant bug</name>
    <name type="synonym">Lygocoris lucorum</name>
    <dbReference type="NCBI Taxonomy" id="248454"/>
    <lineage>
        <taxon>Eukaryota</taxon>
        <taxon>Metazoa</taxon>
        <taxon>Ecdysozoa</taxon>
        <taxon>Arthropoda</taxon>
        <taxon>Hexapoda</taxon>
        <taxon>Insecta</taxon>
        <taxon>Pterygota</taxon>
        <taxon>Neoptera</taxon>
        <taxon>Paraneoptera</taxon>
        <taxon>Hemiptera</taxon>
        <taxon>Heteroptera</taxon>
        <taxon>Panheteroptera</taxon>
        <taxon>Cimicomorpha</taxon>
        <taxon>Miridae</taxon>
        <taxon>Mirini</taxon>
        <taxon>Apolygus</taxon>
    </lineage>
</organism>
<feature type="domain" description="BHLH" evidence="6">
    <location>
        <begin position="14"/>
        <end position="73"/>
    </location>
</feature>
<dbReference type="Gene3D" id="4.10.280.10">
    <property type="entry name" value="Helix-loop-helix DNA-binding domain"/>
    <property type="match status" value="1"/>
</dbReference>
<dbReference type="InterPro" id="IPR050370">
    <property type="entry name" value="HES_HEY"/>
</dbReference>
<dbReference type="PANTHER" id="PTHR10985">
    <property type="entry name" value="BASIC HELIX-LOOP-HELIX TRANSCRIPTION FACTOR, HES-RELATED"/>
    <property type="match status" value="1"/>
</dbReference>
<keyword evidence="4" id="KW-0539">Nucleus</keyword>
<evidence type="ECO:0000256" key="1">
    <source>
        <dbReference type="ARBA" id="ARBA00004123"/>
    </source>
</evidence>
<dbReference type="AlphaFoldDB" id="A0A8S9XN03"/>
<dbReference type="PROSITE" id="PS50888">
    <property type="entry name" value="BHLH"/>
    <property type="match status" value="1"/>
</dbReference>
<comment type="subcellular location">
    <subcellularLocation>
        <location evidence="1">Nucleus</location>
    </subcellularLocation>
</comment>
<dbReference type="SMART" id="SM00353">
    <property type="entry name" value="HLH"/>
    <property type="match status" value="1"/>
</dbReference>
<keyword evidence="3" id="KW-0804">Transcription</keyword>
<evidence type="ECO:0000256" key="5">
    <source>
        <dbReference type="SAM" id="MobiDB-lite"/>
    </source>
</evidence>
<evidence type="ECO:0000256" key="2">
    <source>
        <dbReference type="ARBA" id="ARBA00023015"/>
    </source>
</evidence>
<evidence type="ECO:0000259" key="6">
    <source>
        <dbReference type="PROSITE" id="PS50888"/>
    </source>
</evidence>
<gene>
    <name evidence="7" type="ORF">GE061_015739</name>
</gene>
<dbReference type="Pfam" id="PF00010">
    <property type="entry name" value="HLH"/>
    <property type="match status" value="1"/>
</dbReference>
<feature type="compositionally biased region" description="Basic and acidic residues" evidence="5">
    <location>
        <begin position="10"/>
        <end position="22"/>
    </location>
</feature>
<dbReference type="InterPro" id="IPR036638">
    <property type="entry name" value="HLH_DNA-bd_sf"/>
</dbReference>
<dbReference type="InterPro" id="IPR011598">
    <property type="entry name" value="bHLH_dom"/>
</dbReference>
<evidence type="ECO:0000313" key="8">
    <source>
        <dbReference type="Proteomes" id="UP000466442"/>
    </source>
</evidence>
<keyword evidence="8" id="KW-1185">Reference proteome</keyword>
<comment type="caution">
    <text evidence="7">The sequence shown here is derived from an EMBL/GenBank/DDBJ whole genome shotgun (WGS) entry which is preliminary data.</text>
</comment>
<dbReference type="EMBL" id="WIXP02000006">
    <property type="protein sequence ID" value="KAF6209984.1"/>
    <property type="molecule type" value="Genomic_DNA"/>
</dbReference>
<feature type="region of interest" description="Disordered" evidence="5">
    <location>
        <begin position="1"/>
        <end position="22"/>
    </location>
</feature>
<dbReference type="CDD" id="cd11410">
    <property type="entry name" value="bHLH_O_HES"/>
    <property type="match status" value="1"/>
</dbReference>
<name>A0A8S9XN03_APOLU</name>
<sequence length="163" mass="19104">MCANKVRSKMPSETRKIRKPLMEKKRRARINDCLEELKRMLLRNKKESLPESRPSKLEKADILEQTVELLRRLTEADAIRADANSCRSEADAYRAETDAYQSGFLDAQETTRNLVDNYENLPPTDKRRLSVYLFPNSNKPLPRTTCKHHISSKEDMNVVWRPW</sequence>
<dbReference type="OrthoDB" id="6619814at2759"/>
<evidence type="ECO:0000313" key="7">
    <source>
        <dbReference type="EMBL" id="KAF6209984.1"/>
    </source>
</evidence>
<evidence type="ECO:0000256" key="4">
    <source>
        <dbReference type="ARBA" id="ARBA00023242"/>
    </source>
</evidence>
<protein>
    <recommendedName>
        <fullName evidence="6">BHLH domain-containing protein</fullName>
    </recommendedName>
</protein>
<dbReference type="Proteomes" id="UP000466442">
    <property type="component" value="Unassembled WGS sequence"/>
</dbReference>
<reference evidence="7" key="1">
    <citation type="journal article" date="2021" name="Mol. Ecol. Resour.">
        <title>Apolygus lucorum genome provides insights into omnivorousness and mesophyll feeding.</title>
        <authorList>
            <person name="Liu Y."/>
            <person name="Liu H."/>
            <person name="Wang H."/>
            <person name="Huang T."/>
            <person name="Liu B."/>
            <person name="Yang B."/>
            <person name="Yin L."/>
            <person name="Li B."/>
            <person name="Zhang Y."/>
            <person name="Zhang S."/>
            <person name="Jiang F."/>
            <person name="Zhang X."/>
            <person name="Ren Y."/>
            <person name="Wang B."/>
            <person name="Wang S."/>
            <person name="Lu Y."/>
            <person name="Wu K."/>
            <person name="Fan W."/>
            <person name="Wang G."/>
        </authorList>
    </citation>
    <scope>NUCLEOTIDE SEQUENCE</scope>
    <source>
        <strain evidence="7">12Hb</strain>
    </source>
</reference>
<evidence type="ECO:0000256" key="3">
    <source>
        <dbReference type="ARBA" id="ARBA00023163"/>
    </source>
</evidence>
<dbReference type="SUPFAM" id="SSF47459">
    <property type="entry name" value="HLH, helix-loop-helix DNA-binding domain"/>
    <property type="match status" value="1"/>
</dbReference>